<accession>K4AN11</accession>
<dbReference type="AlphaFoldDB" id="K4AN11"/>
<dbReference type="EMBL" id="AGNK02005469">
    <property type="status" value="NOT_ANNOTATED_CDS"/>
    <property type="molecule type" value="Genomic_DNA"/>
</dbReference>
<sequence>MFCPLVFLVVCVFHLWAAVLLPHVAMSPLVNFLSVRDISTSTSFLFLLFLSICHHRVQLFIRHQ</sequence>
<protein>
    <submittedName>
        <fullName evidence="2">Uncharacterized protein</fullName>
    </submittedName>
</protein>
<keyword evidence="3" id="KW-1185">Reference proteome</keyword>
<keyword evidence="1" id="KW-0472">Membrane</keyword>
<reference evidence="3" key="1">
    <citation type="journal article" date="2012" name="Nat. Biotechnol.">
        <title>Reference genome sequence of the model plant Setaria.</title>
        <authorList>
            <person name="Bennetzen J.L."/>
            <person name="Schmutz J."/>
            <person name="Wang H."/>
            <person name="Percifield R."/>
            <person name="Hawkins J."/>
            <person name="Pontaroli A.C."/>
            <person name="Estep M."/>
            <person name="Feng L."/>
            <person name="Vaughn J.N."/>
            <person name="Grimwood J."/>
            <person name="Jenkins J."/>
            <person name="Barry K."/>
            <person name="Lindquist E."/>
            <person name="Hellsten U."/>
            <person name="Deshpande S."/>
            <person name="Wang X."/>
            <person name="Wu X."/>
            <person name="Mitros T."/>
            <person name="Triplett J."/>
            <person name="Yang X."/>
            <person name="Ye C.Y."/>
            <person name="Mauro-Herrera M."/>
            <person name="Wang L."/>
            <person name="Li P."/>
            <person name="Sharma M."/>
            <person name="Sharma R."/>
            <person name="Ronald P.C."/>
            <person name="Panaud O."/>
            <person name="Kellogg E.A."/>
            <person name="Brutnell T.P."/>
            <person name="Doust A.N."/>
            <person name="Tuskan G.A."/>
            <person name="Rokhsar D."/>
            <person name="Devos K.M."/>
        </authorList>
    </citation>
    <scope>NUCLEOTIDE SEQUENCE [LARGE SCALE GENOMIC DNA]</scope>
    <source>
        <strain evidence="3">cv. Yugu1</strain>
    </source>
</reference>
<keyword evidence="1" id="KW-1133">Transmembrane helix</keyword>
<dbReference type="InParanoid" id="K4AN11"/>
<evidence type="ECO:0000256" key="1">
    <source>
        <dbReference type="SAM" id="Phobius"/>
    </source>
</evidence>
<feature type="transmembrane region" description="Helical" evidence="1">
    <location>
        <begin position="41"/>
        <end position="61"/>
    </location>
</feature>
<organism evidence="2 3">
    <name type="scientific">Setaria italica</name>
    <name type="common">Foxtail millet</name>
    <name type="synonym">Panicum italicum</name>
    <dbReference type="NCBI Taxonomy" id="4555"/>
    <lineage>
        <taxon>Eukaryota</taxon>
        <taxon>Viridiplantae</taxon>
        <taxon>Streptophyta</taxon>
        <taxon>Embryophyta</taxon>
        <taxon>Tracheophyta</taxon>
        <taxon>Spermatophyta</taxon>
        <taxon>Magnoliopsida</taxon>
        <taxon>Liliopsida</taxon>
        <taxon>Poales</taxon>
        <taxon>Poaceae</taxon>
        <taxon>PACMAD clade</taxon>
        <taxon>Panicoideae</taxon>
        <taxon>Panicodae</taxon>
        <taxon>Paniceae</taxon>
        <taxon>Cenchrinae</taxon>
        <taxon>Setaria</taxon>
    </lineage>
</organism>
<name>K4AN11_SETIT</name>
<dbReference type="EnsemblPlants" id="KQK87995">
    <property type="protein sequence ID" value="KQK87995"/>
    <property type="gene ID" value="SETIT_040307mg"/>
</dbReference>
<dbReference type="Gramene" id="KQK87995">
    <property type="protein sequence ID" value="KQK87995"/>
    <property type="gene ID" value="SETIT_040307mg"/>
</dbReference>
<keyword evidence="1" id="KW-0812">Transmembrane</keyword>
<reference evidence="2" key="2">
    <citation type="submission" date="2018-08" db="UniProtKB">
        <authorList>
            <consortium name="EnsemblPlants"/>
        </authorList>
    </citation>
    <scope>IDENTIFICATION</scope>
    <source>
        <strain evidence="2">Yugu1</strain>
    </source>
</reference>
<dbReference type="Proteomes" id="UP000004995">
    <property type="component" value="Unassembled WGS sequence"/>
</dbReference>
<dbReference type="HOGENOM" id="CLU_2871916_0_0_1"/>
<evidence type="ECO:0000313" key="3">
    <source>
        <dbReference type="Proteomes" id="UP000004995"/>
    </source>
</evidence>
<proteinExistence type="predicted"/>
<evidence type="ECO:0000313" key="2">
    <source>
        <dbReference type="EnsemblPlants" id="KQK87995"/>
    </source>
</evidence>